<sequence length="191" mass="22909">MSEYPSIIHNILQLVDLNEQEIEFITSRLVFTTLKKKEFLLREGEVCKYKNYIVKGCLVMYYIDEQGRERVIHLADRDHWANDLYSYFTGKPASFFFQALEDAEVLQLSRPDLDAIFANIPKMERFFRIRYQNSLVIQQHRIIQNQFETAEQKYQEFRLKYPDLEQRIPLKYIASYLGITQQFLSVLRANF</sequence>
<keyword evidence="2" id="KW-0418">Kinase</keyword>
<dbReference type="AlphaFoldDB" id="A0A1N6JBK9"/>
<evidence type="ECO:0000313" key="2">
    <source>
        <dbReference type="EMBL" id="SIO41613.1"/>
    </source>
</evidence>
<evidence type="ECO:0000259" key="1">
    <source>
        <dbReference type="PROSITE" id="PS50042"/>
    </source>
</evidence>
<dbReference type="GO" id="GO:0016301">
    <property type="term" value="F:kinase activity"/>
    <property type="evidence" value="ECO:0007669"/>
    <property type="project" value="UniProtKB-KW"/>
</dbReference>
<feature type="domain" description="Cyclic nucleotide-binding" evidence="1">
    <location>
        <begin position="13"/>
        <end position="134"/>
    </location>
</feature>
<dbReference type="CDD" id="cd00038">
    <property type="entry name" value="CAP_ED"/>
    <property type="match status" value="1"/>
</dbReference>
<dbReference type="STRING" id="536979.SAMN04488055_3829"/>
<dbReference type="PROSITE" id="PS50042">
    <property type="entry name" value="CNMP_BINDING_3"/>
    <property type="match status" value="1"/>
</dbReference>
<accession>A0A1N6JBK9</accession>
<name>A0A1N6JBK9_9BACT</name>
<organism evidence="2 3">
    <name type="scientific">Chitinophaga niabensis</name>
    <dbReference type="NCBI Taxonomy" id="536979"/>
    <lineage>
        <taxon>Bacteria</taxon>
        <taxon>Pseudomonadati</taxon>
        <taxon>Bacteroidota</taxon>
        <taxon>Chitinophagia</taxon>
        <taxon>Chitinophagales</taxon>
        <taxon>Chitinophagaceae</taxon>
        <taxon>Chitinophaga</taxon>
    </lineage>
</organism>
<dbReference type="SUPFAM" id="SSF51206">
    <property type="entry name" value="cAMP-binding domain-like"/>
    <property type="match status" value="1"/>
</dbReference>
<dbReference type="Proteomes" id="UP000185003">
    <property type="component" value="Unassembled WGS sequence"/>
</dbReference>
<keyword evidence="2" id="KW-0808">Transferase</keyword>
<dbReference type="InterPro" id="IPR000595">
    <property type="entry name" value="cNMP-bd_dom"/>
</dbReference>
<evidence type="ECO:0000313" key="3">
    <source>
        <dbReference type="Proteomes" id="UP000185003"/>
    </source>
</evidence>
<reference evidence="2 3" key="1">
    <citation type="submission" date="2016-11" db="EMBL/GenBank/DDBJ databases">
        <authorList>
            <person name="Jaros S."/>
            <person name="Januszkiewicz K."/>
            <person name="Wedrychowicz H."/>
        </authorList>
    </citation>
    <scope>NUCLEOTIDE SEQUENCE [LARGE SCALE GENOMIC DNA]</scope>
    <source>
        <strain evidence="2 3">DSM 24787</strain>
    </source>
</reference>
<dbReference type="Pfam" id="PF00027">
    <property type="entry name" value="cNMP_binding"/>
    <property type="match status" value="1"/>
</dbReference>
<protein>
    <submittedName>
        <fullName evidence="2">cAMP-binding domain of CRP or a regulatory subunit of cAMP-dependent protein kinases</fullName>
    </submittedName>
</protein>
<dbReference type="InterPro" id="IPR018490">
    <property type="entry name" value="cNMP-bd_dom_sf"/>
</dbReference>
<dbReference type="Gene3D" id="2.60.120.10">
    <property type="entry name" value="Jelly Rolls"/>
    <property type="match status" value="1"/>
</dbReference>
<dbReference type="InterPro" id="IPR014710">
    <property type="entry name" value="RmlC-like_jellyroll"/>
</dbReference>
<dbReference type="EMBL" id="FSRA01000002">
    <property type="protein sequence ID" value="SIO41613.1"/>
    <property type="molecule type" value="Genomic_DNA"/>
</dbReference>
<dbReference type="OrthoDB" id="9152304at2"/>
<keyword evidence="3" id="KW-1185">Reference proteome</keyword>
<proteinExistence type="predicted"/>
<gene>
    <name evidence="2" type="ORF">SAMN04488055_3829</name>
</gene>
<dbReference type="RefSeq" id="WP_074241031.1">
    <property type="nucleotide sequence ID" value="NZ_FSRA01000002.1"/>
</dbReference>